<sequence>MGSQSTFRTVFLLALMGGWLIVGASLMYLFPLLADLLVSSERTHVWMQTLSRSGYNPMLAVVAGGITLIITVIGNIIWHQRSEGKI</sequence>
<name>A0AA96WIJ0_9CYAN</name>
<accession>A0AA96WIJ0</accession>
<protein>
    <submittedName>
        <fullName evidence="2">Uncharacterized protein</fullName>
    </submittedName>
</protein>
<evidence type="ECO:0000313" key="2">
    <source>
        <dbReference type="EMBL" id="WNZ22001.1"/>
    </source>
</evidence>
<evidence type="ECO:0000256" key="1">
    <source>
        <dbReference type="SAM" id="Phobius"/>
    </source>
</evidence>
<dbReference type="EMBL" id="CP053586">
    <property type="protein sequence ID" value="WNZ22001.1"/>
    <property type="molecule type" value="Genomic_DNA"/>
</dbReference>
<feature type="transmembrane region" description="Helical" evidence="1">
    <location>
        <begin position="54"/>
        <end position="78"/>
    </location>
</feature>
<proteinExistence type="predicted"/>
<keyword evidence="1" id="KW-1133">Transmembrane helix</keyword>
<keyword evidence="1" id="KW-0472">Membrane</keyword>
<gene>
    <name evidence="2" type="ORF">HJG54_03370</name>
</gene>
<reference evidence="2" key="1">
    <citation type="submission" date="2020-05" db="EMBL/GenBank/DDBJ databases">
        <authorList>
            <person name="Zhu T."/>
            <person name="Keshari N."/>
            <person name="Lu X."/>
        </authorList>
    </citation>
    <scope>NUCLEOTIDE SEQUENCE</scope>
    <source>
        <strain evidence="2">NK1-12</strain>
    </source>
</reference>
<feature type="transmembrane region" description="Helical" evidence="1">
    <location>
        <begin position="12"/>
        <end position="34"/>
    </location>
</feature>
<dbReference type="AlphaFoldDB" id="A0AA96WIJ0"/>
<organism evidence="2">
    <name type="scientific">Leptolyngbya sp. NK1-12</name>
    <dbReference type="NCBI Taxonomy" id="2547451"/>
    <lineage>
        <taxon>Bacteria</taxon>
        <taxon>Bacillati</taxon>
        <taxon>Cyanobacteriota</taxon>
        <taxon>Cyanophyceae</taxon>
        <taxon>Leptolyngbyales</taxon>
        <taxon>Leptolyngbyaceae</taxon>
        <taxon>Leptolyngbya group</taxon>
        <taxon>Leptolyngbya</taxon>
    </lineage>
</organism>
<dbReference type="RefSeq" id="WP_316433366.1">
    <property type="nucleotide sequence ID" value="NZ_CP053586.1"/>
</dbReference>
<keyword evidence="1" id="KW-0812">Transmembrane</keyword>